<dbReference type="Pfam" id="PF06689">
    <property type="entry name" value="zf-C4_ClpX"/>
    <property type="match status" value="1"/>
</dbReference>
<evidence type="ECO:0000259" key="8">
    <source>
        <dbReference type="PROSITE" id="PS51902"/>
    </source>
</evidence>
<dbReference type="InterPro" id="IPR019489">
    <property type="entry name" value="Clp_ATPase_C"/>
</dbReference>
<dbReference type="EMBL" id="JACOPD010000002">
    <property type="protein sequence ID" value="MBC5680212.1"/>
    <property type="molecule type" value="Genomic_DNA"/>
</dbReference>
<dbReference type="Gene3D" id="3.40.50.300">
    <property type="entry name" value="P-loop containing nucleotide triphosphate hydrolases"/>
    <property type="match status" value="1"/>
</dbReference>
<proteinExistence type="inferred from homology"/>
<dbReference type="Pfam" id="PF07724">
    <property type="entry name" value="AAA_2"/>
    <property type="match status" value="1"/>
</dbReference>
<protein>
    <recommendedName>
        <fullName evidence="6">ATP-dependent Clp protease ATP-binding subunit ClpX</fullName>
    </recommendedName>
</protein>
<evidence type="ECO:0000313" key="10">
    <source>
        <dbReference type="Proteomes" id="UP000628463"/>
    </source>
</evidence>
<dbReference type="HAMAP" id="MF_00175">
    <property type="entry name" value="ClpX"/>
    <property type="match status" value="1"/>
</dbReference>
<dbReference type="InterPro" id="IPR003593">
    <property type="entry name" value="AAA+_ATPase"/>
</dbReference>
<keyword evidence="9" id="KW-0645">Protease</keyword>
<keyword evidence="5 6" id="KW-0143">Chaperone</keyword>
<dbReference type="Gene3D" id="6.20.220.10">
    <property type="entry name" value="ClpX chaperone, C4-type zinc finger domain"/>
    <property type="match status" value="1"/>
</dbReference>
<evidence type="ECO:0000256" key="6">
    <source>
        <dbReference type="HAMAP-Rule" id="MF_00175"/>
    </source>
</evidence>
<dbReference type="InterPro" id="IPR038366">
    <property type="entry name" value="Znf_CppX_C4_sf"/>
</dbReference>
<evidence type="ECO:0000256" key="3">
    <source>
        <dbReference type="ARBA" id="ARBA00022833"/>
    </source>
</evidence>
<reference evidence="9 10" key="1">
    <citation type="submission" date="2020-08" db="EMBL/GenBank/DDBJ databases">
        <title>Genome public.</title>
        <authorList>
            <person name="Liu C."/>
            <person name="Sun Q."/>
        </authorList>
    </citation>
    <scope>NUCLEOTIDE SEQUENCE [LARGE SCALE GENOMIC DNA]</scope>
    <source>
        <strain evidence="9 10">NSJ-43</strain>
    </source>
</reference>
<dbReference type="PANTHER" id="PTHR48102">
    <property type="entry name" value="ATP-DEPENDENT CLP PROTEASE ATP-BINDING SUBUNIT CLPX-LIKE, MITOCHONDRIAL-RELATED"/>
    <property type="match status" value="1"/>
</dbReference>
<dbReference type="PROSITE" id="PS51902">
    <property type="entry name" value="CLPX_ZB"/>
    <property type="match status" value="1"/>
</dbReference>
<dbReference type="Gene3D" id="1.10.8.60">
    <property type="match status" value="1"/>
</dbReference>
<gene>
    <name evidence="6 9" type="primary">clpX</name>
    <name evidence="9" type="ORF">H8S01_04450</name>
</gene>
<evidence type="ECO:0000256" key="5">
    <source>
        <dbReference type="ARBA" id="ARBA00023186"/>
    </source>
</evidence>
<dbReference type="GO" id="GO:0008233">
    <property type="term" value="F:peptidase activity"/>
    <property type="evidence" value="ECO:0007669"/>
    <property type="project" value="UniProtKB-KW"/>
</dbReference>
<comment type="similarity">
    <text evidence="6 7">Belongs to the ClpX chaperone family.</text>
</comment>
<feature type="binding site" evidence="6 7">
    <location>
        <position position="15"/>
    </location>
    <ligand>
        <name>Zn(2+)</name>
        <dbReference type="ChEBI" id="CHEBI:29105"/>
    </ligand>
</feature>
<dbReference type="SUPFAM" id="SSF57716">
    <property type="entry name" value="Glucocorticoid receptor-like (DNA-binding domain)"/>
    <property type="match status" value="1"/>
</dbReference>
<evidence type="ECO:0000256" key="2">
    <source>
        <dbReference type="ARBA" id="ARBA00022741"/>
    </source>
</evidence>
<dbReference type="SUPFAM" id="SSF52540">
    <property type="entry name" value="P-loop containing nucleoside triphosphate hydrolases"/>
    <property type="match status" value="1"/>
</dbReference>
<dbReference type="CDD" id="cd19497">
    <property type="entry name" value="RecA-like_ClpX"/>
    <property type="match status" value="1"/>
</dbReference>
<evidence type="ECO:0000256" key="4">
    <source>
        <dbReference type="ARBA" id="ARBA00022840"/>
    </source>
</evidence>
<dbReference type="RefSeq" id="WP_021867186.1">
    <property type="nucleotide sequence ID" value="NZ_JACOPD010000002.1"/>
</dbReference>
<organism evidence="9 10">
    <name type="scientific">Lachnospira hominis</name>
    <name type="common">ex Liu et al. 2021</name>
    <dbReference type="NCBI Taxonomy" id="2763051"/>
    <lineage>
        <taxon>Bacteria</taxon>
        <taxon>Bacillati</taxon>
        <taxon>Bacillota</taxon>
        <taxon>Clostridia</taxon>
        <taxon>Lachnospirales</taxon>
        <taxon>Lachnospiraceae</taxon>
        <taxon>Lachnospira</taxon>
    </lineage>
</organism>
<evidence type="ECO:0000313" key="9">
    <source>
        <dbReference type="EMBL" id="MBC5680212.1"/>
    </source>
</evidence>
<dbReference type="InterPro" id="IPR003959">
    <property type="entry name" value="ATPase_AAA_core"/>
</dbReference>
<keyword evidence="1 6" id="KW-0479">Metal-binding</keyword>
<dbReference type="InterPro" id="IPR010603">
    <property type="entry name" value="Znf_CppX_C4"/>
</dbReference>
<feature type="binding site" evidence="6 7">
    <location>
        <position position="12"/>
    </location>
    <ligand>
        <name>Zn(2+)</name>
        <dbReference type="ChEBI" id="CHEBI:29105"/>
    </ligand>
</feature>
<comment type="caution">
    <text evidence="9">The sequence shown here is derived from an EMBL/GenBank/DDBJ whole genome shotgun (WGS) entry which is preliminary data.</text>
</comment>
<feature type="binding site" evidence="6">
    <location>
        <begin position="122"/>
        <end position="129"/>
    </location>
    <ligand>
        <name>ATP</name>
        <dbReference type="ChEBI" id="CHEBI:30616"/>
    </ligand>
</feature>
<dbReference type="InterPro" id="IPR027417">
    <property type="entry name" value="P-loop_NTPase"/>
</dbReference>
<dbReference type="InterPro" id="IPR046425">
    <property type="entry name" value="ClpX_bact"/>
</dbReference>
<dbReference type="GO" id="GO:0005524">
    <property type="term" value="F:ATP binding"/>
    <property type="evidence" value="ECO:0007669"/>
    <property type="project" value="UniProtKB-KW"/>
</dbReference>
<dbReference type="InterPro" id="IPR050052">
    <property type="entry name" value="ATP-dep_Clp_protease_ClpX"/>
</dbReference>
<feature type="binding site" evidence="6 7">
    <location>
        <position position="38"/>
    </location>
    <ligand>
        <name>Zn(2+)</name>
        <dbReference type="ChEBI" id="CHEBI:29105"/>
    </ligand>
</feature>
<feature type="domain" description="ClpX-type ZB" evidence="8">
    <location>
        <begin position="1"/>
        <end position="54"/>
    </location>
</feature>
<keyword evidence="9" id="KW-0378">Hydrolase</keyword>
<comment type="function">
    <text evidence="6">ATP-dependent specificity component of the Clp protease. It directs the protease to specific substrates. Can perform chaperone functions in the absence of ClpP.</text>
</comment>
<keyword evidence="2 6" id="KW-0547">Nucleotide-binding</keyword>
<dbReference type="SMART" id="SM00994">
    <property type="entry name" value="zf-C4_ClpX"/>
    <property type="match status" value="1"/>
</dbReference>
<dbReference type="InterPro" id="IPR059188">
    <property type="entry name" value="Znf_CLPX-like"/>
</dbReference>
<dbReference type="PANTHER" id="PTHR48102:SF7">
    <property type="entry name" value="ATP-DEPENDENT CLP PROTEASE ATP-BINDING SUBUNIT CLPX-LIKE, MITOCHONDRIAL"/>
    <property type="match status" value="1"/>
</dbReference>
<keyword evidence="10" id="KW-1185">Reference proteome</keyword>
<keyword evidence="4 6" id="KW-0067">ATP-binding</keyword>
<dbReference type="NCBIfam" id="NF003745">
    <property type="entry name" value="PRK05342.1"/>
    <property type="match status" value="1"/>
</dbReference>
<accession>A0ABR7FYD8</accession>
<dbReference type="InterPro" id="IPR004487">
    <property type="entry name" value="Clp_protease_ATP-bd_su_ClpX"/>
</dbReference>
<dbReference type="SMART" id="SM00382">
    <property type="entry name" value="AAA"/>
    <property type="match status" value="1"/>
</dbReference>
<name>A0ABR7FYD8_9FIRM</name>
<dbReference type="Proteomes" id="UP000628463">
    <property type="component" value="Unassembled WGS sequence"/>
</dbReference>
<evidence type="ECO:0000256" key="1">
    <source>
        <dbReference type="ARBA" id="ARBA00022723"/>
    </source>
</evidence>
<dbReference type="SMART" id="SM01086">
    <property type="entry name" value="ClpB_D2-small"/>
    <property type="match status" value="1"/>
</dbReference>
<dbReference type="NCBIfam" id="TIGR00382">
    <property type="entry name" value="clpX"/>
    <property type="match status" value="1"/>
</dbReference>
<dbReference type="GO" id="GO:0006508">
    <property type="term" value="P:proteolysis"/>
    <property type="evidence" value="ECO:0007669"/>
    <property type="project" value="UniProtKB-KW"/>
</dbReference>
<comment type="subunit">
    <text evidence="6">Component of the ClpX-ClpP complex. Forms a hexameric ring that, in the presence of ATP, binds to fourteen ClpP subunits assembled into a disk-like structure with a central cavity, resembling the structure of eukaryotic proteasomes.</text>
</comment>
<dbReference type="Pfam" id="PF10431">
    <property type="entry name" value="ClpB_D2-small"/>
    <property type="match status" value="1"/>
</dbReference>
<sequence>MAGKNVDDKLRCSFCNKTQNQVKKLIAGPNGAYICDECVGICSEILDEEFLDDDKMDESDAGLDINLLKPKEIKEFLDDYVIGQDDAKKVLSVAVYNHYKRILSGKDLDVELQKSNILMLGPTGSGKTFLAQNLARLLNVPFAIADATTLTEAGYVGEDVENILLKIIQAADYDIDKAQYGIIYIDEIDKITKKSENVSITRDVSGEGVQQALLKILEGTVASVPPQGGRKHPQQELIPIDTTNILFICGGAFDGLEKIIESRMDKSSIGFNAEIKEKTDADVGEMFHKVLPQDLIKFGLIPEFVGRVPVVVALDSLDEEALVRILREPKNAIIRQYQALFSLDEVELEFTEDAVREVAKKSFERKTGARGLRSILESVMNEVMFEIPSDDTISKCIITKEAVDGTGKPVIEYRTEQVNKAQ</sequence>
<feature type="binding site" evidence="6 7">
    <location>
        <position position="35"/>
    </location>
    <ligand>
        <name>Zn(2+)</name>
        <dbReference type="ChEBI" id="CHEBI:29105"/>
    </ligand>
</feature>
<evidence type="ECO:0000256" key="7">
    <source>
        <dbReference type="PROSITE-ProRule" id="PRU01250"/>
    </source>
</evidence>
<keyword evidence="3 6" id="KW-0862">Zinc</keyword>